<dbReference type="Pfam" id="PF13083">
    <property type="entry name" value="KH_KhpA-B"/>
    <property type="match status" value="1"/>
</dbReference>
<organism evidence="4 5">
    <name type="scientific">Candidatus Obscuribacter phosphatis</name>
    <dbReference type="NCBI Taxonomy" id="1906157"/>
    <lineage>
        <taxon>Bacteria</taxon>
        <taxon>Bacillati</taxon>
        <taxon>Candidatus Melainabacteria</taxon>
        <taxon>Candidatus Obscuribacterales</taxon>
        <taxon>Candidatus Obscuribacteraceae</taxon>
        <taxon>Candidatus Obscuribacter</taxon>
    </lineage>
</organism>
<dbReference type="InterPro" id="IPR020627">
    <property type="entry name" value="KhpA"/>
</dbReference>
<accession>A0A8J7PEZ9</accession>
<evidence type="ECO:0000313" key="5">
    <source>
        <dbReference type="Proteomes" id="UP000664277"/>
    </source>
</evidence>
<dbReference type="CDD" id="cd22533">
    <property type="entry name" value="KH-II_YlqC-like"/>
    <property type="match status" value="1"/>
</dbReference>
<evidence type="ECO:0000256" key="1">
    <source>
        <dbReference type="ARBA" id="ARBA00022490"/>
    </source>
</evidence>
<dbReference type="InterPro" id="IPR009019">
    <property type="entry name" value="KH_sf_prok-type"/>
</dbReference>
<feature type="compositionally biased region" description="Basic residues" evidence="3">
    <location>
        <begin position="1"/>
        <end position="21"/>
    </location>
</feature>
<dbReference type="AlphaFoldDB" id="A0A8J7PEZ9"/>
<gene>
    <name evidence="4" type="ORF">J0M35_08865</name>
</gene>
<dbReference type="Proteomes" id="UP000664277">
    <property type="component" value="Unassembled WGS sequence"/>
</dbReference>
<evidence type="ECO:0000256" key="2">
    <source>
        <dbReference type="ARBA" id="ARBA00022884"/>
    </source>
</evidence>
<dbReference type="EMBL" id="JAFLCK010000010">
    <property type="protein sequence ID" value="MBN8660458.1"/>
    <property type="molecule type" value="Genomic_DNA"/>
</dbReference>
<dbReference type="SUPFAM" id="SSF54814">
    <property type="entry name" value="Prokaryotic type KH domain (KH-domain type II)"/>
    <property type="match status" value="1"/>
</dbReference>
<keyword evidence="2" id="KW-0694">RNA-binding</keyword>
<keyword evidence="1" id="KW-0963">Cytoplasm</keyword>
<protein>
    <submittedName>
        <fullName evidence="4">KH domain-containing protein</fullName>
    </submittedName>
</protein>
<reference evidence="4" key="1">
    <citation type="submission" date="2021-02" db="EMBL/GenBank/DDBJ databases">
        <title>Genome-Resolved Metagenomics of a Microbial Community Performing Photosynthetic Biological Nutrient Removal.</title>
        <authorList>
            <person name="Mcdaniel E.A."/>
        </authorList>
    </citation>
    <scope>NUCLEOTIDE SEQUENCE</scope>
    <source>
        <strain evidence="4">UWPOB_OBS1</strain>
    </source>
</reference>
<feature type="region of interest" description="Disordered" evidence="3">
    <location>
        <begin position="1"/>
        <end position="31"/>
    </location>
</feature>
<dbReference type="PANTHER" id="PTHR34654:SF1">
    <property type="entry name" value="RNA-BINDING PROTEIN KHPA"/>
    <property type="match status" value="1"/>
</dbReference>
<name>A0A8J7PEZ9_9BACT</name>
<evidence type="ECO:0000313" key="4">
    <source>
        <dbReference type="EMBL" id="MBN8660458.1"/>
    </source>
</evidence>
<proteinExistence type="predicted"/>
<comment type="caution">
    <text evidence="4">The sequence shown here is derived from an EMBL/GenBank/DDBJ whole genome shotgun (WGS) entry which is preliminary data.</text>
</comment>
<sequence length="115" mass="12881">MDEKRRPGKRYGSKPFKKGPRRFGSNSGRVRQPVIDTTAPEDLAEYILKVLAKDPDALQFEREQLNPGRSRVNVTCDPLVTGRLIGKDGRTITALRSLIRAAASRYGKRVDIEVS</sequence>
<evidence type="ECO:0000256" key="3">
    <source>
        <dbReference type="SAM" id="MobiDB-lite"/>
    </source>
</evidence>
<dbReference type="GO" id="GO:0003723">
    <property type="term" value="F:RNA binding"/>
    <property type="evidence" value="ECO:0007669"/>
    <property type="project" value="UniProtKB-KW"/>
</dbReference>
<dbReference type="PANTHER" id="PTHR34654">
    <property type="entry name" value="UPF0109 PROTEIN SCO5592"/>
    <property type="match status" value="1"/>
</dbReference>